<dbReference type="AlphaFoldDB" id="A0A840RT41"/>
<proteinExistence type="predicted"/>
<dbReference type="Proteomes" id="UP000571084">
    <property type="component" value="Unassembled WGS sequence"/>
</dbReference>
<sequence>MTVRCRLNPLFDVTLLSKSVDGENLLALVTPVTPLSRRIFRGFSSRLVCKTSL</sequence>
<keyword evidence="2" id="KW-1185">Reference proteome</keyword>
<organism evidence="1 2">
    <name type="scientific">Glaciimonas immobilis</name>
    <dbReference type="NCBI Taxonomy" id="728004"/>
    <lineage>
        <taxon>Bacteria</taxon>
        <taxon>Pseudomonadati</taxon>
        <taxon>Pseudomonadota</taxon>
        <taxon>Betaproteobacteria</taxon>
        <taxon>Burkholderiales</taxon>
        <taxon>Oxalobacteraceae</taxon>
        <taxon>Glaciimonas</taxon>
    </lineage>
</organism>
<name>A0A840RT41_9BURK</name>
<comment type="caution">
    <text evidence="1">The sequence shown here is derived from an EMBL/GenBank/DDBJ whole genome shotgun (WGS) entry which is preliminary data.</text>
</comment>
<protein>
    <submittedName>
        <fullName evidence="1">Uncharacterized protein</fullName>
    </submittedName>
</protein>
<gene>
    <name evidence="1" type="ORF">HNR39_002033</name>
</gene>
<evidence type="ECO:0000313" key="2">
    <source>
        <dbReference type="Proteomes" id="UP000571084"/>
    </source>
</evidence>
<evidence type="ECO:0000313" key="1">
    <source>
        <dbReference type="EMBL" id="MBB5200198.1"/>
    </source>
</evidence>
<dbReference type="EMBL" id="JACHHQ010000004">
    <property type="protein sequence ID" value="MBB5200198.1"/>
    <property type="molecule type" value="Genomic_DNA"/>
</dbReference>
<reference evidence="1 2" key="1">
    <citation type="submission" date="2020-08" db="EMBL/GenBank/DDBJ databases">
        <title>Genomic Encyclopedia of Type Strains, Phase IV (KMG-IV): sequencing the most valuable type-strain genomes for metagenomic binning, comparative biology and taxonomic classification.</title>
        <authorList>
            <person name="Goeker M."/>
        </authorList>
    </citation>
    <scope>NUCLEOTIDE SEQUENCE [LARGE SCALE GENOMIC DNA]</scope>
    <source>
        <strain evidence="1 2">DSM 23240</strain>
    </source>
</reference>
<accession>A0A840RT41</accession>